<dbReference type="InterPro" id="IPR036855">
    <property type="entry name" value="Znf_CCCH_sf"/>
</dbReference>
<dbReference type="PANTHER" id="PTHR13119:SF12">
    <property type="entry name" value="PROTEIN SUPPRESSOR OF SABLE"/>
    <property type="match status" value="1"/>
</dbReference>
<dbReference type="EMBL" id="SRLO01000916">
    <property type="protein sequence ID" value="TNN44245.1"/>
    <property type="molecule type" value="Genomic_DNA"/>
</dbReference>
<evidence type="ECO:0000256" key="5">
    <source>
        <dbReference type="PROSITE-ProRule" id="PRU00723"/>
    </source>
</evidence>
<keyword evidence="4 5" id="KW-0862">Zinc</keyword>
<sequence>MFSQEADCQLEHVEGHNDLLKEVCKFYVQGFCSKGASCPYMHHILDTPRRCHHGVDCKFSHRPLDDVTKPLLQETLKRDEDFYELTKQKAEPEPPAPPENADESEVTEASVTPEILLQPLRPNFYNSGGAEEAESRQSEEPPADPPPPAAAAAQPVRSPDPEEPVCYSVAAVLGPQLFKPFPSFFTTPLSQESSSSVSSNPSQAPYSVDAVLRSCKSVETSTFRHAPAHAMSYTPRADPEDIAAPAHAVSYTPRADPEDITAPEPSAETRGAKFSRSLKKTPEPLLTPCSLGPPSETSTGPPPADRLLPDKEADAAPSVLKTLFLSLGPFHPDGEPRAGLQKAADSRLKVQPSPEKTSALTPPTRLEGAAGSSLSGPGTPELQVRNSGTCITACATASATPCITPCSTPSIPPCATPCITPSITPSIPPCRPVKQHQTRSRQKQPASGVQRGNEDVAVKPLKDLFQVFHFGL</sequence>
<dbReference type="InterPro" id="IPR000571">
    <property type="entry name" value="Znf_CCCH"/>
</dbReference>
<feature type="region of interest" description="Disordered" evidence="6">
    <location>
        <begin position="221"/>
        <end position="314"/>
    </location>
</feature>
<keyword evidence="1 5" id="KW-0479">Metal-binding</keyword>
<feature type="domain" description="C3H1-type" evidence="7">
    <location>
        <begin position="18"/>
        <end position="45"/>
    </location>
</feature>
<reference evidence="8 9" key="1">
    <citation type="submission" date="2019-03" db="EMBL/GenBank/DDBJ databases">
        <title>First draft genome of Liparis tanakae, snailfish: a comprehensive survey of snailfish specific genes.</title>
        <authorList>
            <person name="Kim W."/>
            <person name="Song I."/>
            <person name="Jeong J.-H."/>
            <person name="Kim D."/>
            <person name="Kim S."/>
            <person name="Ryu S."/>
            <person name="Song J.Y."/>
            <person name="Lee S.K."/>
        </authorList>
    </citation>
    <scope>NUCLEOTIDE SEQUENCE [LARGE SCALE GENOMIC DNA]</scope>
    <source>
        <tissue evidence="8">Muscle</tissue>
    </source>
</reference>
<keyword evidence="2" id="KW-0677">Repeat</keyword>
<protein>
    <submittedName>
        <fullName evidence="8">Zinc finger CCCH domain-containing protein 6</fullName>
    </submittedName>
</protein>
<feature type="region of interest" description="Disordered" evidence="6">
    <location>
        <begin position="332"/>
        <end position="378"/>
    </location>
</feature>
<evidence type="ECO:0000256" key="3">
    <source>
        <dbReference type="ARBA" id="ARBA00022771"/>
    </source>
</evidence>
<name>A0A4Z2FTT6_9TELE</name>
<evidence type="ECO:0000256" key="2">
    <source>
        <dbReference type="ARBA" id="ARBA00022737"/>
    </source>
</evidence>
<dbReference type="GO" id="GO:0045892">
    <property type="term" value="P:negative regulation of DNA-templated transcription"/>
    <property type="evidence" value="ECO:0007669"/>
    <property type="project" value="InterPro"/>
</dbReference>
<evidence type="ECO:0000256" key="4">
    <source>
        <dbReference type="ARBA" id="ARBA00022833"/>
    </source>
</evidence>
<proteinExistence type="predicted"/>
<comment type="caution">
    <text evidence="8">The sequence shown here is derived from an EMBL/GenBank/DDBJ whole genome shotgun (WGS) entry which is preliminary data.</text>
</comment>
<feature type="compositionally biased region" description="Low complexity" evidence="6">
    <location>
        <begin position="190"/>
        <end position="206"/>
    </location>
</feature>
<evidence type="ECO:0000259" key="7">
    <source>
        <dbReference type="PROSITE" id="PS50103"/>
    </source>
</evidence>
<feature type="region of interest" description="Disordered" evidence="6">
    <location>
        <begin position="429"/>
        <end position="456"/>
    </location>
</feature>
<evidence type="ECO:0000313" key="9">
    <source>
        <dbReference type="Proteomes" id="UP000314294"/>
    </source>
</evidence>
<evidence type="ECO:0000256" key="6">
    <source>
        <dbReference type="SAM" id="MobiDB-lite"/>
    </source>
</evidence>
<evidence type="ECO:0000313" key="8">
    <source>
        <dbReference type="EMBL" id="TNN44245.1"/>
    </source>
</evidence>
<feature type="region of interest" description="Disordered" evidence="6">
    <location>
        <begin position="183"/>
        <end position="206"/>
    </location>
</feature>
<organism evidence="8 9">
    <name type="scientific">Liparis tanakae</name>
    <name type="common">Tanaka's snailfish</name>
    <dbReference type="NCBI Taxonomy" id="230148"/>
    <lineage>
        <taxon>Eukaryota</taxon>
        <taxon>Metazoa</taxon>
        <taxon>Chordata</taxon>
        <taxon>Craniata</taxon>
        <taxon>Vertebrata</taxon>
        <taxon>Euteleostomi</taxon>
        <taxon>Actinopterygii</taxon>
        <taxon>Neopterygii</taxon>
        <taxon>Teleostei</taxon>
        <taxon>Neoteleostei</taxon>
        <taxon>Acanthomorphata</taxon>
        <taxon>Eupercaria</taxon>
        <taxon>Perciformes</taxon>
        <taxon>Cottioidei</taxon>
        <taxon>Cottales</taxon>
        <taxon>Liparidae</taxon>
        <taxon>Liparis</taxon>
    </lineage>
</organism>
<accession>A0A4Z2FTT6</accession>
<feature type="compositionally biased region" description="Basic residues" evidence="6">
    <location>
        <begin position="433"/>
        <end position="442"/>
    </location>
</feature>
<dbReference type="GO" id="GO:0005634">
    <property type="term" value="C:nucleus"/>
    <property type="evidence" value="ECO:0007669"/>
    <property type="project" value="TreeGrafter"/>
</dbReference>
<evidence type="ECO:0000256" key="1">
    <source>
        <dbReference type="ARBA" id="ARBA00022723"/>
    </source>
</evidence>
<dbReference type="PROSITE" id="PS50103">
    <property type="entry name" value="ZF_C3H1"/>
    <property type="match status" value="1"/>
</dbReference>
<dbReference type="Pfam" id="PF00642">
    <property type="entry name" value="zf-CCCH"/>
    <property type="match status" value="1"/>
</dbReference>
<keyword evidence="9" id="KW-1185">Reference proteome</keyword>
<dbReference type="GO" id="GO:0008270">
    <property type="term" value="F:zinc ion binding"/>
    <property type="evidence" value="ECO:0007669"/>
    <property type="project" value="UniProtKB-KW"/>
</dbReference>
<dbReference type="SMART" id="SM00356">
    <property type="entry name" value="ZnF_C3H1"/>
    <property type="match status" value="1"/>
</dbReference>
<dbReference type="SUPFAM" id="SSF90229">
    <property type="entry name" value="CCCH zinc finger"/>
    <property type="match status" value="2"/>
</dbReference>
<dbReference type="GO" id="GO:0003723">
    <property type="term" value="F:RNA binding"/>
    <property type="evidence" value="ECO:0007669"/>
    <property type="project" value="InterPro"/>
</dbReference>
<dbReference type="AlphaFoldDB" id="A0A4Z2FTT6"/>
<gene>
    <name evidence="8" type="primary">ZC3H6_2</name>
    <name evidence="8" type="ORF">EYF80_045573</name>
</gene>
<dbReference type="PANTHER" id="PTHR13119">
    <property type="entry name" value="ZINC FINGER CCCH DOMAIN-CONTAINING PROTEI"/>
    <property type="match status" value="1"/>
</dbReference>
<dbReference type="InterPro" id="IPR045124">
    <property type="entry name" value="Su(sable)-like"/>
</dbReference>
<keyword evidence="3 5" id="KW-0863">Zinc-finger</keyword>
<dbReference type="Proteomes" id="UP000314294">
    <property type="component" value="Unassembled WGS sequence"/>
</dbReference>
<dbReference type="OrthoDB" id="411372at2759"/>
<dbReference type="Gene3D" id="1.20.120.1350">
    <property type="entry name" value="Pneumovirus matrix protein 2 (M2), zinc-binding domain"/>
    <property type="match status" value="1"/>
</dbReference>
<feature type="zinc finger region" description="C3H1-type" evidence="5">
    <location>
        <begin position="18"/>
        <end position="45"/>
    </location>
</feature>
<feature type="region of interest" description="Disordered" evidence="6">
    <location>
        <begin position="87"/>
        <end position="163"/>
    </location>
</feature>